<dbReference type="GeneID" id="77802384"/>
<dbReference type="Proteomes" id="UP001164743">
    <property type="component" value="Chromosome 11A"/>
</dbReference>
<dbReference type="RefSeq" id="XP_053025431.1">
    <property type="nucleotide sequence ID" value="XM_053161489.1"/>
</dbReference>
<accession>A0ABY7D0I9</accession>
<gene>
    <name evidence="2" type="ORF">PtA15_11A568</name>
</gene>
<name>A0ABY7D0I9_9BASI</name>
<evidence type="ECO:0000313" key="2">
    <source>
        <dbReference type="EMBL" id="WAQ89876.1"/>
    </source>
</evidence>
<reference evidence="2" key="1">
    <citation type="submission" date="2022-10" db="EMBL/GenBank/DDBJ databases">
        <title>Puccinia triticina Genome sequencing and assembly.</title>
        <authorList>
            <person name="Li C."/>
        </authorList>
    </citation>
    <scope>NUCLEOTIDE SEQUENCE</scope>
    <source>
        <strain evidence="2">Pt15</strain>
    </source>
</reference>
<feature type="compositionally biased region" description="Polar residues" evidence="1">
    <location>
        <begin position="64"/>
        <end position="78"/>
    </location>
</feature>
<protein>
    <submittedName>
        <fullName evidence="2">Uncharacterized protein</fullName>
    </submittedName>
</protein>
<keyword evidence="3" id="KW-1185">Reference proteome</keyword>
<sequence>MTPARPLPPLLQRGLYWTDLAILLHFPPTYAVVFVSGNPNRVTISHANTANQSLRKPSAKDLTPAQTSDLSSAQSTHSLMPEKPMATPEIISSGRQKHGQFTLNIQHQPLILGDQSAVSILFSTFAVDQQRIWE</sequence>
<feature type="region of interest" description="Disordered" evidence="1">
    <location>
        <begin position="49"/>
        <end position="95"/>
    </location>
</feature>
<evidence type="ECO:0000313" key="3">
    <source>
        <dbReference type="Proteomes" id="UP001164743"/>
    </source>
</evidence>
<organism evidence="2 3">
    <name type="scientific">Puccinia triticina</name>
    <dbReference type="NCBI Taxonomy" id="208348"/>
    <lineage>
        <taxon>Eukaryota</taxon>
        <taxon>Fungi</taxon>
        <taxon>Dikarya</taxon>
        <taxon>Basidiomycota</taxon>
        <taxon>Pucciniomycotina</taxon>
        <taxon>Pucciniomycetes</taxon>
        <taxon>Pucciniales</taxon>
        <taxon>Pucciniaceae</taxon>
        <taxon>Puccinia</taxon>
    </lineage>
</organism>
<evidence type="ECO:0000256" key="1">
    <source>
        <dbReference type="SAM" id="MobiDB-lite"/>
    </source>
</evidence>
<proteinExistence type="predicted"/>
<dbReference type="EMBL" id="CP110431">
    <property type="protein sequence ID" value="WAQ89876.1"/>
    <property type="molecule type" value="Genomic_DNA"/>
</dbReference>